<organism evidence="1 2">
    <name type="scientific">Tropilaelaps mercedesae</name>
    <dbReference type="NCBI Taxonomy" id="418985"/>
    <lineage>
        <taxon>Eukaryota</taxon>
        <taxon>Metazoa</taxon>
        <taxon>Ecdysozoa</taxon>
        <taxon>Arthropoda</taxon>
        <taxon>Chelicerata</taxon>
        <taxon>Arachnida</taxon>
        <taxon>Acari</taxon>
        <taxon>Parasitiformes</taxon>
        <taxon>Mesostigmata</taxon>
        <taxon>Gamasina</taxon>
        <taxon>Dermanyssoidea</taxon>
        <taxon>Laelapidae</taxon>
        <taxon>Tropilaelaps</taxon>
    </lineage>
</organism>
<accession>A0A1V9X9R9</accession>
<keyword evidence="2" id="KW-1185">Reference proteome</keyword>
<dbReference type="EMBL" id="MNPL01017984">
    <property type="protein sequence ID" value="OQR70295.1"/>
    <property type="molecule type" value="Genomic_DNA"/>
</dbReference>
<name>A0A1V9X9R9_9ACAR</name>
<reference evidence="1 2" key="1">
    <citation type="journal article" date="2017" name="Gigascience">
        <title>Draft genome of the honey bee ectoparasitic mite, Tropilaelaps mercedesae, is shaped by the parasitic life history.</title>
        <authorList>
            <person name="Dong X."/>
            <person name="Armstrong S.D."/>
            <person name="Xia D."/>
            <person name="Makepeace B.L."/>
            <person name="Darby A.C."/>
            <person name="Kadowaki T."/>
        </authorList>
    </citation>
    <scope>NUCLEOTIDE SEQUENCE [LARGE SCALE GENOMIC DNA]</scope>
    <source>
        <strain evidence="1">Wuxi-XJTLU</strain>
    </source>
</reference>
<proteinExistence type="predicted"/>
<evidence type="ECO:0000313" key="1">
    <source>
        <dbReference type="EMBL" id="OQR70295.1"/>
    </source>
</evidence>
<dbReference type="AlphaFoldDB" id="A0A1V9X9R9"/>
<comment type="caution">
    <text evidence="1">The sequence shown here is derived from an EMBL/GenBank/DDBJ whole genome shotgun (WGS) entry which is preliminary data.</text>
</comment>
<dbReference type="InParanoid" id="A0A1V9X9R9"/>
<dbReference type="Proteomes" id="UP000192247">
    <property type="component" value="Unassembled WGS sequence"/>
</dbReference>
<sequence length="120" mass="13913">MGVDFGPVLISSSILHSFLCSKLMRKASFGYHSIHLLTGNVTKCIFDYTTRTTDISDRSCGSCSHYPKKALIRRPRRRPRRKPRRRQRGGLECGTTIEFRTIGSHNWLRCIRSQMNWRAI</sequence>
<gene>
    <name evidence="1" type="ORF">BIW11_11719</name>
</gene>
<protein>
    <submittedName>
        <fullName evidence="1">Uncharacterized protein</fullName>
    </submittedName>
</protein>
<evidence type="ECO:0000313" key="2">
    <source>
        <dbReference type="Proteomes" id="UP000192247"/>
    </source>
</evidence>